<keyword evidence="3" id="KW-0808">Transferase</keyword>
<dbReference type="SMART" id="SM00184">
    <property type="entry name" value="RING"/>
    <property type="match status" value="1"/>
</dbReference>
<dbReference type="InterPro" id="IPR039525">
    <property type="entry name" value="RNF126-like_zinc-ribbon"/>
</dbReference>
<dbReference type="Proteomes" id="UP000243499">
    <property type="component" value="Chromosome 3"/>
</dbReference>
<dbReference type="InterPro" id="IPR001841">
    <property type="entry name" value="Znf_RING"/>
</dbReference>
<dbReference type="PANTHER" id="PTHR15710">
    <property type="entry name" value="E3 UBIQUITIN-PROTEIN LIGASE PRAJA"/>
    <property type="match status" value="1"/>
</dbReference>
<dbReference type="FunFam" id="3.30.40.10:FF:000022">
    <property type="entry name" value="E3 ubiquitin-protein ligase RING1-like"/>
    <property type="match status" value="1"/>
</dbReference>
<dbReference type="Pfam" id="PF06547">
    <property type="entry name" value="DUF1117"/>
    <property type="match status" value="1"/>
</dbReference>
<feature type="region of interest" description="Disordered" evidence="9">
    <location>
        <begin position="350"/>
        <end position="401"/>
    </location>
</feature>
<dbReference type="InterPro" id="IPR010543">
    <property type="entry name" value="DUF1117"/>
</dbReference>
<dbReference type="Gene3D" id="3.30.40.10">
    <property type="entry name" value="Zinc/RING finger domain, C3HC4 (zinc finger)"/>
    <property type="match status" value="1"/>
</dbReference>
<evidence type="ECO:0000256" key="5">
    <source>
        <dbReference type="ARBA" id="ARBA00022771"/>
    </source>
</evidence>
<dbReference type="Gramene" id="PAN16834">
    <property type="protein sequence ID" value="PAN16834"/>
    <property type="gene ID" value="PAHAL_3G089900"/>
</dbReference>
<dbReference type="GO" id="GO:0061630">
    <property type="term" value="F:ubiquitin protein ligase activity"/>
    <property type="evidence" value="ECO:0007669"/>
    <property type="project" value="UniProtKB-EC"/>
</dbReference>
<dbReference type="AlphaFoldDB" id="A0A2S3H7A2"/>
<evidence type="ECO:0000256" key="9">
    <source>
        <dbReference type="SAM" id="MobiDB-lite"/>
    </source>
</evidence>
<evidence type="ECO:0000256" key="8">
    <source>
        <dbReference type="PROSITE-ProRule" id="PRU00175"/>
    </source>
</evidence>
<protein>
    <recommendedName>
        <fullName evidence="2">RING-type E3 ubiquitin transferase</fullName>
        <ecNumber evidence="2">2.3.2.27</ecNumber>
    </recommendedName>
</protein>
<keyword evidence="5 8" id="KW-0863">Zinc-finger</keyword>
<keyword evidence="7" id="KW-0862">Zinc</keyword>
<reference evidence="11" key="1">
    <citation type="submission" date="2018-04" db="EMBL/GenBank/DDBJ databases">
        <title>WGS assembly of Panicum hallii.</title>
        <authorList>
            <person name="Lovell J."/>
            <person name="Jenkins J."/>
            <person name="Lowry D."/>
            <person name="Mamidi S."/>
            <person name="Sreedasyam A."/>
            <person name="Weng X."/>
            <person name="Barry K."/>
            <person name="Bonette J."/>
            <person name="Campitelli B."/>
            <person name="Daum C."/>
            <person name="Gordon S."/>
            <person name="Gould B."/>
            <person name="Lipzen A."/>
            <person name="Macqueen A."/>
            <person name="Palacio-Mejia J."/>
            <person name="Plott C."/>
            <person name="Shakirov E."/>
            <person name="Shu S."/>
            <person name="Yoshinaga Y."/>
            <person name="Zane M."/>
            <person name="Rokhsar D."/>
            <person name="Grimwood J."/>
            <person name="Schmutz J."/>
            <person name="Juenger T."/>
        </authorList>
    </citation>
    <scope>NUCLEOTIDE SEQUENCE [LARGE SCALE GENOMIC DNA]</scope>
    <source>
        <strain evidence="11">FIL2</strain>
    </source>
</reference>
<name>A0A2S3H7A2_9POAL</name>
<keyword evidence="4" id="KW-0479">Metal-binding</keyword>
<dbReference type="EC" id="2.3.2.27" evidence="2"/>
<dbReference type="PANTHER" id="PTHR15710:SF217">
    <property type="entry name" value="E3 UBIQUITIN-PROTEIN LIGASE RDUF2"/>
    <property type="match status" value="1"/>
</dbReference>
<dbReference type="Pfam" id="PF14369">
    <property type="entry name" value="Zn_ribbon_19"/>
    <property type="match status" value="1"/>
</dbReference>
<dbReference type="PROSITE" id="PS50089">
    <property type="entry name" value="ZF_RING_2"/>
    <property type="match status" value="1"/>
</dbReference>
<accession>A0A2S3H7A2</accession>
<feature type="region of interest" description="Disordered" evidence="9">
    <location>
        <begin position="314"/>
        <end position="333"/>
    </location>
</feature>
<organism evidence="11">
    <name type="scientific">Panicum hallii</name>
    <dbReference type="NCBI Taxonomy" id="206008"/>
    <lineage>
        <taxon>Eukaryota</taxon>
        <taxon>Viridiplantae</taxon>
        <taxon>Streptophyta</taxon>
        <taxon>Embryophyta</taxon>
        <taxon>Tracheophyta</taxon>
        <taxon>Spermatophyta</taxon>
        <taxon>Magnoliopsida</taxon>
        <taxon>Liliopsida</taxon>
        <taxon>Poales</taxon>
        <taxon>Poaceae</taxon>
        <taxon>PACMAD clade</taxon>
        <taxon>Panicoideae</taxon>
        <taxon>Panicodae</taxon>
        <taxon>Paniceae</taxon>
        <taxon>Panicinae</taxon>
        <taxon>Panicum</taxon>
        <taxon>Panicum sect. Panicum</taxon>
    </lineage>
</organism>
<evidence type="ECO:0000256" key="6">
    <source>
        <dbReference type="ARBA" id="ARBA00022786"/>
    </source>
</evidence>
<evidence type="ECO:0000256" key="3">
    <source>
        <dbReference type="ARBA" id="ARBA00022679"/>
    </source>
</evidence>
<evidence type="ECO:0000256" key="7">
    <source>
        <dbReference type="ARBA" id="ARBA00022833"/>
    </source>
</evidence>
<dbReference type="GO" id="GO:0016567">
    <property type="term" value="P:protein ubiquitination"/>
    <property type="evidence" value="ECO:0007669"/>
    <property type="project" value="TreeGrafter"/>
</dbReference>
<dbReference type="GO" id="GO:0008270">
    <property type="term" value="F:zinc ion binding"/>
    <property type="evidence" value="ECO:0007669"/>
    <property type="project" value="UniProtKB-KW"/>
</dbReference>
<keyword evidence="6" id="KW-0833">Ubl conjugation pathway</keyword>
<dbReference type="CDD" id="cd16667">
    <property type="entry name" value="RING-H2_RNF126-like"/>
    <property type="match status" value="1"/>
</dbReference>
<dbReference type="GO" id="GO:0005737">
    <property type="term" value="C:cytoplasm"/>
    <property type="evidence" value="ECO:0007669"/>
    <property type="project" value="TreeGrafter"/>
</dbReference>
<comment type="catalytic activity">
    <reaction evidence="1">
        <text>S-ubiquitinyl-[E2 ubiquitin-conjugating enzyme]-L-cysteine + [acceptor protein]-L-lysine = [E2 ubiquitin-conjugating enzyme]-L-cysteine + N(6)-ubiquitinyl-[acceptor protein]-L-lysine.</text>
        <dbReference type="EC" id="2.3.2.27"/>
    </reaction>
</comment>
<evidence type="ECO:0000256" key="4">
    <source>
        <dbReference type="ARBA" id="ARBA00022723"/>
    </source>
</evidence>
<evidence type="ECO:0000256" key="2">
    <source>
        <dbReference type="ARBA" id="ARBA00012483"/>
    </source>
</evidence>
<gene>
    <name evidence="11" type="ORF">PAHAL_3G089900</name>
</gene>
<evidence type="ECO:0000256" key="1">
    <source>
        <dbReference type="ARBA" id="ARBA00000900"/>
    </source>
</evidence>
<evidence type="ECO:0000313" key="11">
    <source>
        <dbReference type="EMBL" id="PAN16834.1"/>
    </source>
</evidence>
<feature type="domain" description="RING-type" evidence="10">
    <location>
        <begin position="206"/>
        <end position="247"/>
    </location>
</feature>
<dbReference type="InterPro" id="IPR013083">
    <property type="entry name" value="Znf_RING/FYVE/PHD"/>
</dbReference>
<dbReference type="Pfam" id="PF13639">
    <property type="entry name" value="zf-RING_2"/>
    <property type="match status" value="1"/>
</dbReference>
<dbReference type="EMBL" id="CM008048">
    <property type="protein sequence ID" value="PAN16834.1"/>
    <property type="molecule type" value="Genomic_DNA"/>
</dbReference>
<evidence type="ECO:0000259" key="10">
    <source>
        <dbReference type="PROSITE" id="PS50089"/>
    </source>
</evidence>
<sequence length="401" mass="42150">MASSPTAASGASYWCYQCDRFVRAAPQQEGGGGDSPSAAVACPACGGGFLEEMGAPPPRAAYLRRPRAHHHHHAAAVADLRLRRARRGGGGGAGGAGADTRAGPFNPVIVLRRSPAGGDADDAAAAASSFELFYDDGAGSGLRPLPESMSDFLMGSGFERLLDQLAQIEAGGLARARDHPPASKAAVESMPVVAVDAARVAAESYCAVCKEPFELGAEAREMPCSHIYHADCILPWLALRNSCPVCRHEMPTDAPRAGARAAGEGAEEEATVGLTIWRLPGGGFAVGRFAGGRRPEERELPVVYTEMDGGFNNGGAPRRISWGSRQSPSTERGAIRRILRNVFACFGRGHSSSRASSSQSHTMPELNDAASDRSAAFSHGSRSRSTSWRLEDGHADAMVQR</sequence>
<proteinExistence type="predicted"/>
<dbReference type="SUPFAM" id="SSF57850">
    <property type="entry name" value="RING/U-box"/>
    <property type="match status" value="1"/>
</dbReference>